<feature type="domain" description="NB-ARC" evidence="4">
    <location>
        <begin position="187"/>
        <end position="303"/>
    </location>
</feature>
<dbReference type="InParanoid" id="A0A194X8D0"/>
<dbReference type="Gene3D" id="3.40.50.300">
    <property type="entry name" value="P-loop containing nucleotide triphosphate hydrolases"/>
    <property type="match status" value="1"/>
</dbReference>
<name>A0A194X8D0_MOLSC</name>
<dbReference type="InterPro" id="IPR027417">
    <property type="entry name" value="P-loop_NTPase"/>
</dbReference>
<dbReference type="Proteomes" id="UP000070700">
    <property type="component" value="Unassembled WGS sequence"/>
</dbReference>
<dbReference type="Gene3D" id="1.25.40.20">
    <property type="entry name" value="Ankyrin repeat-containing domain"/>
    <property type="match status" value="3"/>
</dbReference>
<dbReference type="EMBL" id="KQ947416">
    <property type="protein sequence ID" value="KUJ16421.1"/>
    <property type="molecule type" value="Genomic_DNA"/>
</dbReference>
<dbReference type="InterPro" id="IPR002182">
    <property type="entry name" value="NB-ARC"/>
</dbReference>
<dbReference type="Pfam" id="PF12796">
    <property type="entry name" value="Ank_2"/>
    <property type="match status" value="3"/>
</dbReference>
<dbReference type="GeneID" id="28833170"/>
<dbReference type="SMART" id="SM00248">
    <property type="entry name" value="ANK"/>
    <property type="match status" value="10"/>
</dbReference>
<dbReference type="Pfam" id="PF17107">
    <property type="entry name" value="SesA"/>
    <property type="match status" value="1"/>
</dbReference>
<dbReference type="PANTHER" id="PTHR24198:SF165">
    <property type="entry name" value="ANKYRIN REPEAT-CONTAINING PROTEIN-RELATED"/>
    <property type="match status" value="1"/>
</dbReference>
<evidence type="ECO:0000259" key="5">
    <source>
        <dbReference type="Pfam" id="PF17107"/>
    </source>
</evidence>
<dbReference type="KEGG" id="psco:LY89DRAFT_83859"/>
<dbReference type="InterPro" id="IPR036770">
    <property type="entry name" value="Ankyrin_rpt-contain_sf"/>
</dbReference>
<dbReference type="PROSITE" id="PS50297">
    <property type="entry name" value="ANK_REP_REGION"/>
    <property type="match status" value="3"/>
</dbReference>
<feature type="repeat" description="ANK" evidence="3">
    <location>
        <begin position="643"/>
        <end position="675"/>
    </location>
</feature>
<dbReference type="InterPro" id="IPR002110">
    <property type="entry name" value="Ankyrin_rpt"/>
</dbReference>
<keyword evidence="7" id="KW-1185">Reference proteome</keyword>
<feature type="domain" description="NACHT-NTPase and P-loop NTPases N-terminal" evidence="5">
    <location>
        <begin position="11"/>
        <end position="134"/>
    </location>
</feature>
<keyword evidence="2 3" id="KW-0040">ANK repeat</keyword>
<feature type="repeat" description="ANK" evidence="3">
    <location>
        <begin position="463"/>
        <end position="488"/>
    </location>
</feature>
<dbReference type="RefSeq" id="XP_018070776.1">
    <property type="nucleotide sequence ID" value="XM_018223444.1"/>
</dbReference>
<sequence>MDPLSAIGLASSIVQFVQFGLTVAARLQEFSQTEAIPQSLRSISTQLPLLLNALTRIQSSSSLSSLDFDTKCILKGMIAGCMEQVQTVEKMVNEITPRDGESLKQRVKKVFTSLKYDERVWGVERNLQTYVQVLILHHVIEEEVAGERVGVESFFDVREGRVKEFVPREKTIGELEEGLRDVVWGKTKNPTILMVSGEKGTGKTQLVLEYVHQAHELGHFRTVFWIDASSLETLNLGFESIYATIKRSTDGSRQEKIRAVKEFLNDLWHPWLLVLDNYESVTLYNEIMDFLPGQGYGGIILVTHNPSASGLGTVLRVPKFVTAKEQASLDSLLTQEVQRKNVDGVKNLVEQGASPDSLIWGEWPVLHRCALFGLYDAVNFLLAHDANPNPPNVNIGKPITWASSSGSLAVIETLLDHEDKIGLYTTVSDNQRAFNTAASDGHLAIMKTLLLRREINLGSKNQYNETVLQNACKKGHFEIVQFLLEDGAVLMSDHIQGGQALLAAASGNFLEIVKLLCGEGKVNPNTQDEQGTTPLCYAAKSRDGSTYTENGCPEIIDVLLAAKIEDQGQRKMWLERGMRYAVRVDDRATVLKLLKGGAAVDAVEATGNPRGASPLLLAVLQGHVKMAQFLIRQKARQDIADEKGRLPLPVAAEMGYELLVRDLIKAGGDKDLKSGENEDTLLMLAVKGGHEGVVRVLLERGADREEGNKFGDVAMDVAEEKKDKKILALLEDWIET</sequence>
<proteinExistence type="predicted"/>
<dbReference type="Pfam" id="PF00931">
    <property type="entry name" value="NB-ARC"/>
    <property type="match status" value="1"/>
</dbReference>
<dbReference type="InterPro" id="IPR031352">
    <property type="entry name" value="SesA"/>
</dbReference>
<organism evidence="6 7">
    <name type="scientific">Mollisia scopiformis</name>
    <name type="common">Conifer needle endophyte fungus</name>
    <name type="synonym">Phialocephala scopiformis</name>
    <dbReference type="NCBI Taxonomy" id="149040"/>
    <lineage>
        <taxon>Eukaryota</taxon>
        <taxon>Fungi</taxon>
        <taxon>Dikarya</taxon>
        <taxon>Ascomycota</taxon>
        <taxon>Pezizomycotina</taxon>
        <taxon>Leotiomycetes</taxon>
        <taxon>Helotiales</taxon>
        <taxon>Mollisiaceae</taxon>
        <taxon>Mollisia</taxon>
    </lineage>
</organism>
<keyword evidence="1" id="KW-0677">Repeat</keyword>
<evidence type="ECO:0000259" key="4">
    <source>
        <dbReference type="Pfam" id="PF00931"/>
    </source>
</evidence>
<protein>
    <submittedName>
        <fullName evidence="6">Ankyrin</fullName>
    </submittedName>
</protein>
<evidence type="ECO:0000256" key="3">
    <source>
        <dbReference type="PROSITE-ProRule" id="PRU00023"/>
    </source>
</evidence>
<feature type="repeat" description="ANK" evidence="3">
    <location>
        <begin position="677"/>
        <end position="709"/>
    </location>
</feature>
<dbReference type="SUPFAM" id="SSF48403">
    <property type="entry name" value="Ankyrin repeat"/>
    <property type="match status" value="2"/>
</dbReference>
<feature type="repeat" description="ANK" evidence="3">
    <location>
        <begin position="610"/>
        <end position="642"/>
    </location>
</feature>
<dbReference type="SUPFAM" id="SSF52540">
    <property type="entry name" value="P-loop containing nucleoside triphosphate hydrolases"/>
    <property type="match status" value="1"/>
</dbReference>
<dbReference type="OrthoDB" id="341259at2759"/>
<dbReference type="PROSITE" id="PS50088">
    <property type="entry name" value="ANK_REPEAT"/>
    <property type="match status" value="4"/>
</dbReference>
<evidence type="ECO:0000313" key="7">
    <source>
        <dbReference type="Proteomes" id="UP000070700"/>
    </source>
</evidence>
<evidence type="ECO:0000313" key="6">
    <source>
        <dbReference type="EMBL" id="KUJ16421.1"/>
    </source>
</evidence>
<evidence type="ECO:0000256" key="1">
    <source>
        <dbReference type="ARBA" id="ARBA00022737"/>
    </source>
</evidence>
<accession>A0A194X8D0</accession>
<gene>
    <name evidence="6" type="ORF">LY89DRAFT_83859</name>
</gene>
<reference evidence="6 7" key="1">
    <citation type="submission" date="2015-10" db="EMBL/GenBank/DDBJ databases">
        <title>Full genome of DAOMC 229536 Phialocephala scopiformis, a fungal endophyte of spruce producing the potent anti-insectan compound rugulosin.</title>
        <authorList>
            <consortium name="DOE Joint Genome Institute"/>
            <person name="Walker A.K."/>
            <person name="Frasz S.L."/>
            <person name="Seifert K.A."/>
            <person name="Miller J.D."/>
            <person name="Mondo S.J."/>
            <person name="Labutti K."/>
            <person name="Lipzen A."/>
            <person name="Dockter R."/>
            <person name="Kennedy M."/>
            <person name="Grigoriev I.V."/>
            <person name="Spatafora J.W."/>
        </authorList>
    </citation>
    <scope>NUCLEOTIDE SEQUENCE [LARGE SCALE GENOMIC DNA]</scope>
    <source>
        <strain evidence="6 7">CBS 120377</strain>
    </source>
</reference>
<dbReference type="GO" id="GO:0016887">
    <property type="term" value="F:ATP hydrolysis activity"/>
    <property type="evidence" value="ECO:0007669"/>
    <property type="project" value="InterPro"/>
</dbReference>
<evidence type="ECO:0000256" key="2">
    <source>
        <dbReference type="ARBA" id="ARBA00023043"/>
    </source>
</evidence>
<dbReference type="AlphaFoldDB" id="A0A194X8D0"/>
<dbReference type="Pfam" id="PF00023">
    <property type="entry name" value="Ank"/>
    <property type="match status" value="1"/>
</dbReference>
<dbReference type="PANTHER" id="PTHR24198">
    <property type="entry name" value="ANKYRIN REPEAT AND PROTEIN KINASE DOMAIN-CONTAINING PROTEIN"/>
    <property type="match status" value="1"/>
</dbReference>